<dbReference type="Pfam" id="PF05762">
    <property type="entry name" value="VWA_CoxE"/>
    <property type="match status" value="1"/>
</dbReference>
<protein>
    <submittedName>
        <fullName evidence="1">Uncharacterized protein, contains a von Willebrand factor type A (VWA) domain</fullName>
    </submittedName>
</protein>
<dbReference type="InterPro" id="IPR036465">
    <property type="entry name" value="vWFA_dom_sf"/>
</dbReference>
<dbReference type="GO" id="GO:0005829">
    <property type="term" value="C:cytosol"/>
    <property type="evidence" value="ECO:0007669"/>
    <property type="project" value="TreeGrafter"/>
</dbReference>
<accession>A0A1H1M091</accession>
<dbReference type="STRING" id="472181.SAMN05216271_0436"/>
<evidence type="ECO:0000313" key="2">
    <source>
        <dbReference type="Proteomes" id="UP000243413"/>
    </source>
</evidence>
<dbReference type="PANTHER" id="PTHR36846:SF1">
    <property type="entry name" value="PROTEIN VIAA"/>
    <property type="match status" value="1"/>
</dbReference>
<evidence type="ECO:0000313" key="1">
    <source>
        <dbReference type="EMBL" id="SDR80226.1"/>
    </source>
</evidence>
<dbReference type="AlphaFoldDB" id="A0A1H1M091"/>
<proteinExistence type="predicted"/>
<dbReference type="EMBL" id="LT629763">
    <property type="protein sequence ID" value="SDR80226.1"/>
    <property type="molecule type" value="Genomic_DNA"/>
</dbReference>
<name>A0A1H1M091_9GAMM</name>
<dbReference type="OrthoDB" id="387240at2"/>
<dbReference type="Gene3D" id="3.40.50.410">
    <property type="entry name" value="von Willebrand factor, type A domain"/>
    <property type="match status" value="1"/>
</dbReference>
<dbReference type="InterPro" id="IPR008912">
    <property type="entry name" value="Uncharacterised_CoxE"/>
</dbReference>
<dbReference type="Proteomes" id="UP000243413">
    <property type="component" value="Chromosome I"/>
</dbReference>
<reference evidence="2" key="1">
    <citation type="submission" date="2016-10" db="EMBL/GenBank/DDBJ databases">
        <authorList>
            <person name="Varghese N."/>
            <person name="Submissions S."/>
        </authorList>
    </citation>
    <scope>NUCLEOTIDE SEQUENCE [LARGE SCALE GENOMIC DNA]</scope>
    <source>
        <strain evidence="2">JCM 14963</strain>
    </source>
</reference>
<sequence length="497" mass="56157">MPIDPLSSAAKDVGDNVQHIFSSLLRGSDSVAGHVAESIRLWQSASAAELKADFPFALYEQQLSDWQIRNQFPPVSSAELAAAVAEYVALCRVAKLPNNQSFWQRELAAATAPEKVEKKRQADSTVSARLLRDEWQKALDKARAEWELERIFMLRRQFMEELEAFLRLLQQLYQQLNLLGLDPSIFLDLSQGSLSAKEIKRFERWATYLANDPGVRSLCDLLGKLRQLELSERIERAQVRYTQDFELPDINSREEIIGIRLGRDIEHVLPGELALLADPETSLLFDLKYVESRLMCFDMQGIKHVQQHHQKEELRSVEEAAKQGPMVICVDTSGSMSGMPETVAKAVALFIAGKARQQKRACYLINFSTGIDTLDLGDDFGMEALIKFLAMSFHGGTDAIPALDHALSVMQSEAYEHADLLMISDFIMAGLPGQLRQQIEQQRTHGNRFYSLVVGDCFMTQRLTNLFDHEWVYDPHSSQVHELIGFEQKLSINAKNG</sequence>
<dbReference type="RefSeq" id="WP_092283413.1">
    <property type="nucleotide sequence ID" value="NZ_LT629763.1"/>
</dbReference>
<dbReference type="SUPFAM" id="SSF53300">
    <property type="entry name" value="vWA-like"/>
    <property type="match status" value="1"/>
</dbReference>
<gene>
    <name evidence="1" type="ORF">SAMN05216271_0436</name>
</gene>
<organism evidence="1 2">
    <name type="scientific">Halopseudomonas sabulinigri</name>
    <dbReference type="NCBI Taxonomy" id="472181"/>
    <lineage>
        <taxon>Bacteria</taxon>
        <taxon>Pseudomonadati</taxon>
        <taxon>Pseudomonadota</taxon>
        <taxon>Gammaproteobacteria</taxon>
        <taxon>Pseudomonadales</taxon>
        <taxon>Pseudomonadaceae</taxon>
        <taxon>Halopseudomonas</taxon>
    </lineage>
</organism>
<dbReference type="PANTHER" id="PTHR36846">
    <property type="entry name" value="PROTEIN VIAA"/>
    <property type="match status" value="1"/>
</dbReference>